<dbReference type="RefSeq" id="WP_130413423.1">
    <property type="nucleotide sequence ID" value="NZ_SHKX01000012.1"/>
</dbReference>
<dbReference type="InterPro" id="IPR012340">
    <property type="entry name" value="NA-bd_OB-fold"/>
</dbReference>
<dbReference type="GO" id="GO:0003723">
    <property type="term" value="F:RNA binding"/>
    <property type="evidence" value="ECO:0007669"/>
    <property type="project" value="InterPro"/>
</dbReference>
<dbReference type="Gene3D" id="2.40.50.140">
    <property type="entry name" value="Nucleic acid-binding proteins"/>
    <property type="match status" value="1"/>
</dbReference>
<evidence type="ECO:0000313" key="16">
    <source>
        <dbReference type="Proteomes" id="UP000292423"/>
    </source>
</evidence>
<name>A0A4Q7Z6C8_9GAMM</name>
<dbReference type="InterPro" id="IPR001566">
    <property type="entry name" value="23S_rRNA_MeTrfase_RlmD"/>
</dbReference>
<dbReference type="PROSITE" id="PS51687">
    <property type="entry name" value="SAM_MT_RNA_M5U"/>
    <property type="match status" value="1"/>
</dbReference>
<evidence type="ECO:0000256" key="9">
    <source>
        <dbReference type="ARBA" id="ARBA00052756"/>
    </source>
</evidence>
<keyword evidence="1 11" id="KW-0004">4Fe-4S</keyword>
<dbReference type="InterPro" id="IPR002792">
    <property type="entry name" value="TRAM_dom"/>
</dbReference>
<feature type="binding site" evidence="11">
    <location>
        <position position="79"/>
    </location>
    <ligand>
        <name>[4Fe-4S] cluster</name>
        <dbReference type="ChEBI" id="CHEBI:49883"/>
    </ligand>
</feature>
<dbReference type="GO" id="GO:0070041">
    <property type="term" value="F:rRNA (uridine-C5-)-methyltransferase activity"/>
    <property type="evidence" value="ECO:0007669"/>
    <property type="project" value="UniProtKB-UniRule"/>
</dbReference>
<dbReference type="SUPFAM" id="SSF53335">
    <property type="entry name" value="S-adenosyl-L-methionine-dependent methyltransferases"/>
    <property type="match status" value="1"/>
</dbReference>
<dbReference type="Pfam" id="PF01938">
    <property type="entry name" value="TRAM"/>
    <property type="match status" value="1"/>
</dbReference>
<dbReference type="InterPro" id="IPR010280">
    <property type="entry name" value="U5_MeTrfase_fam"/>
</dbReference>
<evidence type="ECO:0000313" key="15">
    <source>
        <dbReference type="EMBL" id="RZU45265.1"/>
    </source>
</evidence>
<dbReference type="PANTHER" id="PTHR11061">
    <property type="entry name" value="RNA M5U METHYLTRANSFERASE"/>
    <property type="match status" value="1"/>
</dbReference>
<evidence type="ECO:0000256" key="11">
    <source>
        <dbReference type="HAMAP-Rule" id="MF_01010"/>
    </source>
</evidence>
<evidence type="ECO:0000256" key="1">
    <source>
        <dbReference type="ARBA" id="ARBA00022485"/>
    </source>
</evidence>
<feature type="binding site" evidence="11 12">
    <location>
        <position position="375"/>
    </location>
    <ligand>
        <name>S-adenosyl-L-methionine</name>
        <dbReference type="ChEBI" id="CHEBI:59789"/>
    </ligand>
</feature>
<evidence type="ECO:0000256" key="13">
    <source>
        <dbReference type="PROSITE-ProRule" id="PRU10015"/>
    </source>
</evidence>
<reference evidence="15 16" key="1">
    <citation type="submission" date="2019-02" db="EMBL/GenBank/DDBJ databases">
        <title>Genomic Encyclopedia of Type Strains, Phase IV (KMG-IV): sequencing the most valuable type-strain genomes for metagenomic binning, comparative biology and taxonomic classification.</title>
        <authorList>
            <person name="Goeker M."/>
        </authorList>
    </citation>
    <scope>NUCLEOTIDE SEQUENCE [LARGE SCALE GENOMIC DNA]</scope>
    <source>
        <strain evidence="15 16">DSM 105135</strain>
    </source>
</reference>
<dbReference type="InterPro" id="IPR029063">
    <property type="entry name" value="SAM-dependent_MTases_sf"/>
</dbReference>
<keyword evidence="8 11" id="KW-0411">Iron-sulfur</keyword>
<feature type="binding site" evidence="11">
    <location>
        <position position="354"/>
    </location>
    <ligand>
        <name>S-adenosyl-L-methionine</name>
        <dbReference type="ChEBI" id="CHEBI:59789"/>
    </ligand>
</feature>
<keyword evidence="16" id="KW-1185">Reference proteome</keyword>
<dbReference type="NCBIfam" id="TIGR00479">
    <property type="entry name" value="rumA"/>
    <property type="match status" value="1"/>
</dbReference>
<dbReference type="PROSITE" id="PS50926">
    <property type="entry name" value="TRAM"/>
    <property type="match status" value="1"/>
</dbReference>
<protein>
    <recommendedName>
        <fullName evidence="11">23S rRNA (uracil(1939)-C(5))-methyltransferase RlmD</fullName>
        <ecNumber evidence="11">2.1.1.190</ecNumber>
    </recommendedName>
    <alternativeName>
        <fullName evidence="11">23S rRNA(m5U1939)-methyltransferase</fullName>
    </alternativeName>
</protein>
<organism evidence="15 16">
    <name type="scientific">Fluviicoccus keumensis</name>
    <dbReference type="NCBI Taxonomy" id="1435465"/>
    <lineage>
        <taxon>Bacteria</taxon>
        <taxon>Pseudomonadati</taxon>
        <taxon>Pseudomonadota</taxon>
        <taxon>Gammaproteobacteria</taxon>
        <taxon>Moraxellales</taxon>
        <taxon>Moraxellaceae</taxon>
        <taxon>Fluviicoccus</taxon>
    </lineage>
</organism>
<feature type="active site" evidence="13">
    <location>
        <position position="401"/>
    </location>
</feature>
<comment type="similarity">
    <text evidence="11">Belongs to the class I-like SAM-binding methyltransferase superfamily. RNA M5U methyltransferase family. RlmD subfamily.</text>
</comment>
<dbReference type="GO" id="GO:0005506">
    <property type="term" value="F:iron ion binding"/>
    <property type="evidence" value="ECO:0007669"/>
    <property type="project" value="UniProtKB-UniRule"/>
</dbReference>
<feature type="binding site" evidence="11 12">
    <location>
        <position position="277"/>
    </location>
    <ligand>
        <name>S-adenosyl-L-methionine</name>
        <dbReference type="ChEBI" id="CHEBI:59789"/>
    </ligand>
</feature>
<feature type="binding site" evidence="11 12">
    <location>
        <position position="327"/>
    </location>
    <ligand>
        <name>S-adenosyl-L-methionine</name>
        <dbReference type="ChEBI" id="CHEBI:59789"/>
    </ligand>
</feature>
<accession>A0A4Q7Z6C8</accession>
<dbReference type="Proteomes" id="UP000292423">
    <property type="component" value="Unassembled WGS sequence"/>
</dbReference>
<keyword evidence="6 11" id="KW-0479">Metal-binding</keyword>
<evidence type="ECO:0000256" key="8">
    <source>
        <dbReference type="ARBA" id="ARBA00023014"/>
    </source>
</evidence>
<evidence type="ECO:0000256" key="5">
    <source>
        <dbReference type="ARBA" id="ARBA00022691"/>
    </source>
</evidence>
<comment type="function">
    <text evidence="10 11">Catalyzes the formation of 5-methyl-uridine at position 1939 (m5U1939) in 23S rRNA.</text>
</comment>
<dbReference type="CDD" id="cd02440">
    <property type="entry name" value="AdoMet_MTases"/>
    <property type="match status" value="1"/>
</dbReference>
<dbReference type="AlphaFoldDB" id="A0A4Q7Z6C8"/>
<comment type="catalytic activity">
    <reaction evidence="9 11">
        <text>uridine(1939) in 23S rRNA + S-adenosyl-L-methionine = 5-methyluridine(1939) in 23S rRNA + S-adenosyl-L-homocysteine + H(+)</text>
        <dbReference type="Rhea" id="RHEA:42908"/>
        <dbReference type="Rhea" id="RHEA-COMP:10278"/>
        <dbReference type="Rhea" id="RHEA-COMP:10279"/>
        <dbReference type="ChEBI" id="CHEBI:15378"/>
        <dbReference type="ChEBI" id="CHEBI:57856"/>
        <dbReference type="ChEBI" id="CHEBI:59789"/>
        <dbReference type="ChEBI" id="CHEBI:65315"/>
        <dbReference type="ChEBI" id="CHEBI:74447"/>
        <dbReference type="EC" id="2.1.1.190"/>
    </reaction>
</comment>
<dbReference type="EC" id="2.1.1.190" evidence="11"/>
<gene>
    <name evidence="11" type="primary">rlmD</name>
    <name evidence="15" type="ORF">EV700_2084</name>
</gene>
<keyword evidence="2 11" id="KW-0698">rRNA processing</keyword>
<dbReference type="Gene3D" id="3.40.50.150">
    <property type="entry name" value="Vaccinia Virus protein VP39"/>
    <property type="match status" value="1"/>
</dbReference>
<dbReference type="OrthoDB" id="9804590at2"/>
<feature type="binding site" evidence="11 12">
    <location>
        <position position="306"/>
    </location>
    <ligand>
        <name>S-adenosyl-L-methionine</name>
        <dbReference type="ChEBI" id="CHEBI:59789"/>
    </ligand>
</feature>
<feature type="domain" description="TRAM" evidence="14">
    <location>
        <begin position="7"/>
        <end position="66"/>
    </location>
</feature>
<keyword evidence="3 11" id="KW-0489">Methyltransferase</keyword>
<evidence type="ECO:0000256" key="10">
    <source>
        <dbReference type="ARBA" id="ARBA00059995"/>
    </source>
</evidence>
<feature type="binding site" evidence="11">
    <location>
        <position position="88"/>
    </location>
    <ligand>
        <name>[4Fe-4S] cluster</name>
        <dbReference type="ChEBI" id="CHEBI:49883"/>
    </ligand>
</feature>
<keyword evidence="4 11" id="KW-0808">Transferase</keyword>
<dbReference type="PROSITE" id="PS01230">
    <property type="entry name" value="TRMA_1"/>
    <property type="match status" value="1"/>
</dbReference>
<keyword evidence="5 11" id="KW-0949">S-adenosyl-L-methionine</keyword>
<feature type="active site" description="Nucleophile" evidence="11 12">
    <location>
        <position position="401"/>
    </location>
</feature>
<evidence type="ECO:0000256" key="12">
    <source>
        <dbReference type="PROSITE-ProRule" id="PRU01024"/>
    </source>
</evidence>
<evidence type="ECO:0000256" key="7">
    <source>
        <dbReference type="ARBA" id="ARBA00023004"/>
    </source>
</evidence>
<dbReference type="Pfam" id="PF05958">
    <property type="entry name" value="tRNA_U5-meth_tr"/>
    <property type="match status" value="1"/>
</dbReference>
<evidence type="ECO:0000256" key="2">
    <source>
        <dbReference type="ARBA" id="ARBA00022552"/>
    </source>
</evidence>
<feature type="binding site" evidence="11">
    <location>
        <position position="85"/>
    </location>
    <ligand>
        <name>[4Fe-4S] cluster</name>
        <dbReference type="ChEBI" id="CHEBI:49883"/>
    </ligand>
</feature>
<feature type="binding site" evidence="11">
    <location>
        <position position="167"/>
    </location>
    <ligand>
        <name>[4Fe-4S] cluster</name>
        <dbReference type="ChEBI" id="CHEBI:49883"/>
    </ligand>
</feature>
<dbReference type="FunFam" id="3.40.50.150:FF:000009">
    <property type="entry name" value="23S rRNA (Uracil(1939)-C(5))-methyltransferase RlmD"/>
    <property type="match status" value="1"/>
</dbReference>
<feature type="binding site" evidence="11">
    <location>
        <position position="311"/>
    </location>
    <ligand>
        <name>S-adenosyl-L-methionine</name>
        <dbReference type="ChEBI" id="CHEBI:59789"/>
    </ligand>
</feature>
<evidence type="ECO:0000256" key="4">
    <source>
        <dbReference type="ARBA" id="ARBA00022679"/>
    </source>
</evidence>
<dbReference type="HAMAP" id="MF_01010">
    <property type="entry name" value="23SrRNA_methyltr_RlmD"/>
    <property type="match status" value="1"/>
</dbReference>
<dbReference type="FunFam" id="2.40.50.140:FF:000097">
    <property type="entry name" value="23S rRNA (uracil(1939)-C(5))-methyltransferase RlmD"/>
    <property type="match status" value="1"/>
</dbReference>
<evidence type="ECO:0000256" key="6">
    <source>
        <dbReference type="ARBA" id="ARBA00022723"/>
    </source>
</evidence>
<evidence type="ECO:0000259" key="14">
    <source>
        <dbReference type="PROSITE" id="PS50926"/>
    </source>
</evidence>
<dbReference type="Gene3D" id="2.40.50.1070">
    <property type="match status" value="1"/>
</dbReference>
<dbReference type="PANTHER" id="PTHR11061:SF49">
    <property type="entry name" value="23S RRNA (URACIL(1939)-C(5))-METHYLTRANSFERASE RLMD"/>
    <property type="match status" value="1"/>
</dbReference>
<dbReference type="InterPro" id="IPR030390">
    <property type="entry name" value="MeTrfase_TrmA_AS"/>
</dbReference>
<dbReference type="EMBL" id="SHKX01000012">
    <property type="protein sequence ID" value="RZU45265.1"/>
    <property type="molecule type" value="Genomic_DNA"/>
</dbReference>
<keyword evidence="7 11" id="KW-0408">Iron</keyword>
<dbReference type="GO" id="GO:0070475">
    <property type="term" value="P:rRNA base methylation"/>
    <property type="evidence" value="ECO:0007669"/>
    <property type="project" value="TreeGrafter"/>
</dbReference>
<sequence>MNRKQRQRLKDQAPDTLTITRLSHEGRGIAHHEGKTVFVRGALTGETVTARTTLIRGKYNEADTVEVLQASAERIAPPCPHFGICGGCELQHMAPSAQIAFKQKVLEEQFRHFGNLEPEAWLPPLVHTTPDYRRKARLGVKFVIKKDSLLVGFREKGSPYLAELSSCAVLDQRIGGRITALRELIGGMDAKDTLPQIEFAAGDTGVALVFRHMEPLSVADQDKLVGFCRDLDWQCYLQPGNYSTVHRVWPVEGEDRLTYAFPDFDLTMRFHPLDFTQVNAGINRQMVKLAIEMLNPQPHERVLDLFCGLGNFTLPLAKHAGHVIGVEGDAAMTERGYENAKYNGISNVDFYAQDLTADFSGQPWAKEGFDALLIDPPRSGALEVVRYLPHFGAKRIVYVSCNPATLARDAGELVKAGYKLKKAGVMDMFTHTAHVESIALFEKG</sequence>
<comment type="caution">
    <text evidence="15">The sequence shown here is derived from an EMBL/GenBank/DDBJ whole genome shotgun (WGS) entry which is preliminary data.</text>
</comment>
<dbReference type="NCBIfam" id="NF009639">
    <property type="entry name" value="PRK13168.1"/>
    <property type="match status" value="1"/>
</dbReference>
<proteinExistence type="inferred from homology"/>
<dbReference type="GO" id="GO:0051539">
    <property type="term" value="F:4 iron, 4 sulfur cluster binding"/>
    <property type="evidence" value="ECO:0007669"/>
    <property type="project" value="UniProtKB-KW"/>
</dbReference>
<evidence type="ECO:0000256" key="3">
    <source>
        <dbReference type="ARBA" id="ARBA00022603"/>
    </source>
</evidence>
<dbReference type="SUPFAM" id="SSF50249">
    <property type="entry name" value="Nucleic acid-binding proteins"/>
    <property type="match status" value="1"/>
</dbReference>